<protein>
    <recommendedName>
        <fullName evidence="4">BHLH domain-containing protein</fullName>
    </recommendedName>
</protein>
<dbReference type="GO" id="GO:0003700">
    <property type="term" value="F:DNA-binding transcription factor activity"/>
    <property type="evidence" value="ECO:0007669"/>
    <property type="project" value="InterPro"/>
</dbReference>
<evidence type="ECO:0000256" key="2">
    <source>
        <dbReference type="ARBA" id="ARBA00023163"/>
    </source>
</evidence>
<dbReference type="InterPro" id="IPR044818">
    <property type="entry name" value="ILR3-like"/>
</dbReference>
<comment type="caution">
    <text evidence="5">The sequence shown here is derived from an EMBL/GenBank/DDBJ whole genome shotgun (WGS) entry which is preliminary data.</text>
</comment>
<dbReference type="Proteomes" id="UP001141806">
    <property type="component" value="Unassembled WGS sequence"/>
</dbReference>
<keyword evidence="6" id="KW-1185">Reference proteome</keyword>
<evidence type="ECO:0000313" key="6">
    <source>
        <dbReference type="Proteomes" id="UP001141806"/>
    </source>
</evidence>
<accession>A0A9Q0JZ16</accession>
<proteinExistence type="predicted"/>
<keyword evidence="1" id="KW-0805">Transcription regulation</keyword>
<dbReference type="GO" id="GO:0046983">
    <property type="term" value="F:protein dimerization activity"/>
    <property type="evidence" value="ECO:0007669"/>
    <property type="project" value="InterPro"/>
</dbReference>
<evidence type="ECO:0000259" key="4">
    <source>
        <dbReference type="PROSITE" id="PS50888"/>
    </source>
</evidence>
<keyword evidence="2" id="KW-0804">Transcription</keyword>
<reference evidence="5" key="1">
    <citation type="journal article" date="2023" name="Plant J.">
        <title>The genome of the king protea, Protea cynaroides.</title>
        <authorList>
            <person name="Chang J."/>
            <person name="Duong T.A."/>
            <person name="Schoeman C."/>
            <person name="Ma X."/>
            <person name="Roodt D."/>
            <person name="Barker N."/>
            <person name="Li Z."/>
            <person name="Van de Peer Y."/>
            <person name="Mizrachi E."/>
        </authorList>
    </citation>
    <scope>NUCLEOTIDE SEQUENCE</scope>
    <source>
        <tissue evidence="5">Young leaves</tissue>
    </source>
</reference>
<feature type="domain" description="BHLH" evidence="4">
    <location>
        <begin position="61"/>
        <end position="112"/>
    </location>
</feature>
<dbReference type="SUPFAM" id="SSF47459">
    <property type="entry name" value="HLH, helix-loop-helix DNA-binding domain"/>
    <property type="match status" value="1"/>
</dbReference>
<evidence type="ECO:0000256" key="3">
    <source>
        <dbReference type="SAM" id="Coils"/>
    </source>
</evidence>
<dbReference type="GO" id="GO:0006879">
    <property type="term" value="P:intracellular iron ion homeostasis"/>
    <property type="evidence" value="ECO:0007669"/>
    <property type="project" value="InterPro"/>
</dbReference>
<keyword evidence="3" id="KW-0175">Coiled coil</keyword>
<evidence type="ECO:0000313" key="5">
    <source>
        <dbReference type="EMBL" id="KAJ4956702.1"/>
    </source>
</evidence>
<name>A0A9Q0JZ16_9MAGN</name>
<organism evidence="5 6">
    <name type="scientific">Protea cynaroides</name>
    <dbReference type="NCBI Taxonomy" id="273540"/>
    <lineage>
        <taxon>Eukaryota</taxon>
        <taxon>Viridiplantae</taxon>
        <taxon>Streptophyta</taxon>
        <taxon>Embryophyta</taxon>
        <taxon>Tracheophyta</taxon>
        <taxon>Spermatophyta</taxon>
        <taxon>Magnoliopsida</taxon>
        <taxon>Proteales</taxon>
        <taxon>Proteaceae</taxon>
        <taxon>Protea</taxon>
    </lineage>
</organism>
<dbReference type="SMART" id="SM00353">
    <property type="entry name" value="HLH"/>
    <property type="match status" value="1"/>
</dbReference>
<gene>
    <name evidence="5" type="ORF">NE237_013485</name>
</gene>
<dbReference type="Gene3D" id="4.10.280.10">
    <property type="entry name" value="Helix-loop-helix DNA-binding domain"/>
    <property type="match status" value="1"/>
</dbReference>
<dbReference type="Pfam" id="PF00010">
    <property type="entry name" value="HLH"/>
    <property type="match status" value="1"/>
</dbReference>
<sequence>MDSFQDGNWNILDYSIIEEAPSTEFIWSNQSCCLDFDVSPAGTVAQEKGCTRKRGRNESCNEPGSKACREKMRRDRMNDRFLELSSILDPGKPPKTDKSSLLNDAIRVLNQLKAEARELKEANEKLQEDIKNLKAEKNELREEKLLLKADKEKMEQQVKALTLSPAGFMPPPPVAYHAGANKMMAFPSYGGFPMWQWIPPAALDTSHDHVLRPPVA</sequence>
<dbReference type="PROSITE" id="PS50888">
    <property type="entry name" value="BHLH"/>
    <property type="match status" value="1"/>
</dbReference>
<dbReference type="EMBL" id="JAMYWD010000011">
    <property type="protein sequence ID" value="KAJ4956702.1"/>
    <property type="molecule type" value="Genomic_DNA"/>
</dbReference>
<dbReference type="AlphaFoldDB" id="A0A9Q0JZ16"/>
<dbReference type="CDD" id="cd11446">
    <property type="entry name" value="bHLH_AtILR3_like"/>
    <property type="match status" value="1"/>
</dbReference>
<dbReference type="InterPro" id="IPR011598">
    <property type="entry name" value="bHLH_dom"/>
</dbReference>
<dbReference type="OrthoDB" id="515493at2759"/>
<dbReference type="PANTHER" id="PTHR46133">
    <property type="entry name" value="BHLH TRANSCRIPTION FACTOR"/>
    <property type="match status" value="1"/>
</dbReference>
<dbReference type="PANTHER" id="PTHR46133:SF9">
    <property type="entry name" value="TRANSCRIPTION FACTOR BHLH104"/>
    <property type="match status" value="1"/>
</dbReference>
<dbReference type="InterPro" id="IPR036638">
    <property type="entry name" value="HLH_DNA-bd_sf"/>
</dbReference>
<feature type="coiled-coil region" evidence="3">
    <location>
        <begin position="102"/>
        <end position="157"/>
    </location>
</feature>
<evidence type="ECO:0000256" key="1">
    <source>
        <dbReference type="ARBA" id="ARBA00023015"/>
    </source>
</evidence>